<gene>
    <name evidence="2" type="ORF">AFE02nite_22580</name>
</gene>
<dbReference type="InterPro" id="IPR050765">
    <property type="entry name" value="Riboflavin_Biosynth_HTPR"/>
</dbReference>
<dbReference type="InterPro" id="IPR024072">
    <property type="entry name" value="DHFR-like_dom_sf"/>
</dbReference>
<evidence type="ECO:0000259" key="1">
    <source>
        <dbReference type="Pfam" id="PF01872"/>
    </source>
</evidence>
<dbReference type="GO" id="GO:0008703">
    <property type="term" value="F:5-amino-6-(5-phosphoribosylamino)uracil reductase activity"/>
    <property type="evidence" value="ECO:0007669"/>
    <property type="project" value="InterPro"/>
</dbReference>
<evidence type="ECO:0000313" key="2">
    <source>
        <dbReference type="EMBL" id="GEN80524.1"/>
    </source>
</evidence>
<dbReference type="InterPro" id="IPR002734">
    <property type="entry name" value="RibDG_C"/>
</dbReference>
<name>A0A511YZB2_9CELL</name>
<protein>
    <submittedName>
        <fullName evidence="2">Deaminase</fullName>
    </submittedName>
</protein>
<dbReference type="AlphaFoldDB" id="A0A511YZB2"/>
<dbReference type="Proteomes" id="UP000321484">
    <property type="component" value="Unassembled WGS sequence"/>
</dbReference>
<dbReference type="Pfam" id="PF01872">
    <property type="entry name" value="RibD_C"/>
    <property type="match status" value="1"/>
</dbReference>
<keyword evidence="3" id="KW-1185">Reference proteome</keyword>
<proteinExistence type="predicted"/>
<dbReference type="RefSeq" id="WP_034244280.1">
    <property type="nucleotide sequence ID" value="NZ_BJYK01000008.1"/>
</dbReference>
<comment type="caution">
    <text evidence="2">The sequence shown here is derived from an EMBL/GenBank/DDBJ whole genome shotgun (WGS) entry which is preliminary data.</text>
</comment>
<dbReference type="OrthoDB" id="7949219at2"/>
<dbReference type="PANTHER" id="PTHR38011:SF11">
    <property type="entry name" value="2,5-DIAMINO-6-RIBOSYLAMINO-4(3H)-PYRIMIDINONE 5'-PHOSPHATE REDUCTASE"/>
    <property type="match status" value="1"/>
</dbReference>
<reference evidence="2 3" key="1">
    <citation type="submission" date="2019-07" db="EMBL/GenBank/DDBJ databases">
        <title>Whole genome shotgun sequence of Actinotalea fermentans NBRC 105374.</title>
        <authorList>
            <person name="Hosoyama A."/>
            <person name="Uohara A."/>
            <person name="Ohji S."/>
            <person name="Ichikawa N."/>
        </authorList>
    </citation>
    <scope>NUCLEOTIDE SEQUENCE [LARGE SCALE GENOMIC DNA]</scope>
    <source>
        <strain evidence="2 3">NBRC 105374</strain>
    </source>
</reference>
<dbReference type="EMBL" id="BJYK01000008">
    <property type="protein sequence ID" value="GEN80524.1"/>
    <property type="molecule type" value="Genomic_DNA"/>
</dbReference>
<organism evidence="2 3">
    <name type="scientific">Actinotalea fermentans</name>
    <dbReference type="NCBI Taxonomy" id="43671"/>
    <lineage>
        <taxon>Bacteria</taxon>
        <taxon>Bacillati</taxon>
        <taxon>Actinomycetota</taxon>
        <taxon>Actinomycetes</taxon>
        <taxon>Micrococcales</taxon>
        <taxon>Cellulomonadaceae</taxon>
        <taxon>Actinotalea</taxon>
    </lineage>
</organism>
<feature type="domain" description="Bacterial bifunctional deaminase-reductase C-terminal" evidence="1">
    <location>
        <begin position="3"/>
        <end position="167"/>
    </location>
</feature>
<dbReference type="Gene3D" id="3.40.430.10">
    <property type="entry name" value="Dihydrofolate Reductase, subunit A"/>
    <property type="match status" value="1"/>
</dbReference>
<dbReference type="SUPFAM" id="SSF53597">
    <property type="entry name" value="Dihydrofolate reductase-like"/>
    <property type="match status" value="1"/>
</dbReference>
<dbReference type="PANTHER" id="PTHR38011">
    <property type="entry name" value="DIHYDROFOLATE REDUCTASE FAMILY PROTEIN (AFU_ORTHOLOGUE AFUA_8G06820)"/>
    <property type="match status" value="1"/>
</dbReference>
<evidence type="ECO:0000313" key="3">
    <source>
        <dbReference type="Proteomes" id="UP000321484"/>
    </source>
</evidence>
<accession>A0A511YZB2</accession>
<sequence length="188" mass="20659">MPNLIYLTNVSLDGYIEDASGRFDWSQPDPELHQFFNDLTRPIGTFLYGRRLYDSMAVWETDPDLAAGHPVTEEFAEVWKDADKVVYSTTLEAPRTTRTRVERAFDPAAVRELKAAATRDLTIGGAGLAAQALTAGLIDEVQLVVHPVIVGGGKPALPDGVRADLTLLDERRFPAGHVYLRYAVAHPA</sequence>
<dbReference type="GO" id="GO:0009231">
    <property type="term" value="P:riboflavin biosynthetic process"/>
    <property type="evidence" value="ECO:0007669"/>
    <property type="project" value="InterPro"/>
</dbReference>